<sequence length="656" mass="70036">MTSLSTLRRAEYVPLAVCLLAAAGLFALDALAVLERPTLLRAAFTLVGAVVALVLFYASRGDIAVPADSRRLSSGVATKIVVALSAGAVVAAAETGSRLLPFAVVLPLGFLLVALQLRGEPPVPSVLTQLCALFLAPRLGKYVTTGFYFGGTDTFAHVAAVNALTEVGYTTAIPHGYDLYPVFHFLVGAVTYATGLPAYDALVLTGAALFTLVVPIAYLVGASVFGSTRLGLLTALALTLSEFAAYHALYFYPQALAVALLLVAIYLNSCLLSADDERAYRRLSVFVLALVATMVVTHHLTYVLFAGVVAAALPVALARPTLLGETTDRWRGLRYRWLFPGLAGAALLLTYWSYSPSVVAVGIVQLTAGVLFDVATIPASQLYVYGLTIPDDSVARAVEWLLTPTGVYAAGLGSLLLLAGYELLDHAREYRRGFTLAVTGLGLSALLLPLPVPIPQVERLRFVVTIVALFPLAIGLRRALAVDRRYAAVALVLVASMGGATAFTVLSADDMDGVYTDERREQVSMSDAEYQSVRASSAFLQRYANDSAATDRVTNRAFETTGYNATRMLRARESGLRTSGTFLVVRDRWTHHLVALGRGLTSSEQNVFTVSEARFDAADARADKVYTTGRVRIYHSDDGYRGLYGENGTANSTTGS</sequence>
<accession>A0A8J8C4C8</accession>
<gene>
    <name evidence="2" type="ORF">KTS45_07105</name>
</gene>
<dbReference type="RefSeq" id="WP_206674386.1">
    <property type="nucleotide sequence ID" value="NZ_JAHQXF010000001.1"/>
</dbReference>
<evidence type="ECO:0000313" key="3">
    <source>
        <dbReference type="Proteomes" id="UP000766550"/>
    </source>
</evidence>
<keyword evidence="3" id="KW-1185">Reference proteome</keyword>
<feature type="transmembrane region" description="Helical" evidence="1">
    <location>
        <begin position="201"/>
        <end position="220"/>
    </location>
</feature>
<organism evidence="2 3">
    <name type="scientific">Haloarcula limicola</name>
    <dbReference type="NCBI Taxonomy" id="1429915"/>
    <lineage>
        <taxon>Archaea</taxon>
        <taxon>Methanobacteriati</taxon>
        <taxon>Methanobacteriota</taxon>
        <taxon>Stenosarchaea group</taxon>
        <taxon>Halobacteria</taxon>
        <taxon>Halobacteriales</taxon>
        <taxon>Haloarculaceae</taxon>
        <taxon>Haloarcula</taxon>
    </lineage>
</organism>
<evidence type="ECO:0000313" key="2">
    <source>
        <dbReference type="EMBL" id="MBV0923969.1"/>
    </source>
</evidence>
<protein>
    <submittedName>
        <fullName evidence="2">Uncharacterized protein</fullName>
    </submittedName>
</protein>
<feature type="transmembrane region" description="Helical" evidence="1">
    <location>
        <begin position="436"/>
        <end position="454"/>
    </location>
</feature>
<evidence type="ECO:0000256" key="1">
    <source>
        <dbReference type="SAM" id="Phobius"/>
    </source>
</evidence>
<dbReference type="EMBL" id="JAHQXF010000001">
    <property type="protein sequence ID" value="MBV0923969.1"/>
    <property type="molecule type" value="Genomic_DNA"/>
</dbReference>
<feature type="transmembrane region" description="Helical" evidence="1">
    <location>
        <begin position="39"/>
        <end position="59"/>
    </location>
</feature>
<feature type="transmembrane region" description="Helical" evidence="1">
    <location>
        <begin position="286"/>
        <end position="317"/>
    </location>
</feature>
<keyword evidence="1" id="KW-0472">Membrane</keyword>
<feature type="transmembrane region" description="Helical" evidence="1">
    <location>
        <begin position="255"/>
        <end position="274"/>
    </location>
</feature>
<feature type="transmembrane region" description="Helical" evidence="1">
    <location>
        <begin position="486"/>
        <end position="506"/>
    </location>
</feature>
<dbReference type="AlphaFoldDB" id="A0A8J8C4C8"/>
<comment type="caution">
    <text evidence="2">The sequence shown here is derived from an EMBL/GenBank/DDBJ whole genome shotgun (WGS) entry which is preliminary data.</text>
</comment>
<dbReference type="OrthoDB" id="324302at2157"/>
<keyword evidence="1" id="KW-1133">Transmembrane helix</keyword>
<reference evidence="2 3" key="1">
    <citation type="submission" date="2021-06" db="EMBL/GenBank/DDBJ databases">
        <title>New haloarchaea isolates fom saline soil.</title>
        <authorList>
            <person name="Duran-Viseras A."/>
            <person name="Sanchez-Porro C.S."/>
            <person name="Ventosa A."/>
        </authorList>
    </citation>
    <scope>NUCLEOTIDE SEQUENCE [LARGE SCALE GENOMIC DNA]</scope>
    <source>
        <strain evidence="2 3">JCM 183640</strain>
    </source>
</reference>
<feature type="transmembrane region" description="Helical" evidence="1">
    <location>
        <begin position="177"/>
        <end position="195"/>
    </location>
</feature>
<dbReference type="Proteomes" id="UP000766550">
    <property type="component" value="Unassembled WGS sequence"/>
</dbReference>
<feature type="transmembrane region" description="Helical" evidence="1">
    <location>
        <begin position="12"/>
        <end position="33"/>
    </location>
</feature>
<feature type="transmembrane region" description="Helical" evidence="1">
    <location>
        <begin position="337"/>
        <end position="354"/>
    </location>
</feature>
<name>A0A8J8C4C8_9EURY</name>
<feature type="transmembrane region" description="Helical" evidence="1">
    <location>
        <begin position="366"/>
        <end position="386"/>
    </location>
</feature>
<feature type="transmembrane region" description="Helical" evidence="1">
    <location>
        <begin position="406"/>
        <end position="424"/>
    </location>
</feature>
<feature type="transmembrane region" description="Helical" evidence="1">
    <location>
        <begin position="460"/>
        <end position="479"/>
    </location>
</feature>
<keyword evidence="1" id="KW-0812">Transmembrane</keyword>
<feature type="transmembrane region" description="Helical" evidence="1">
    <location>
        <begin position="71"/>
        <end position="93"/>
    </location>
</feature>
<proteinExistence type="predicted"/>